<dbReference type="RefSeq" id="WP_344383655.1">
    <property type="nucleotide sequence ID" value="NZ_BAAATA010000015.1"/>
</dbReference>
<reference evidence="2" key="1">
    <citation type="journal article" date="2019" name="Int. J. Syst. Evol. Microbiol.">
        <title>The Global Catalogue of Microorganisms (GCM) 10K type strain sequencing project: providing services to taxonomists for standard genome sequencing and annotation.</title>
        <authorList>
            <consortium name="The Broad Institute Genomics Platform"/>
            <consortium name="The Broad Institute Genome Sequencing Center for Infectious Disease"/>
            <person name="Wu L."/>
            <person name="Ma J."/>
        </authorList>
    </citation>
    <scope>NUCLEOTIDE SEQUENCE [LARGE SCALE GENOMIC DNA]</scope>
    <source>
        <strain evidence="2">JCM 6307</strain>
    </source>
</reference>
<evidence type="ECO:0000313" key="2">
    <source>
        <dbReference type="Proteomes" id="UP001501358"/>
    </source>
</evidence>
<dbReference type="Proteomes" id="UP001501358">
    <property type="component" value="Unassembled WGS sequence"/>
</dbReference>
<accession>A0ABP5Z4M1</accession>
<organism evidence="1 2">
    <name type="scientific">Streptomyces thermolineatus</name>
    <dbReference type="NCBI Taxonomy" id="44033"/>
    <lineage>
        <taxon>Bacteria</taxon>
        <taxon>Bacillati</taxon>
        <taxon>Actinomycetota</taxon>
        <taxon>Actinomycetes</taxon>
        <taxon>Kitasatosporales</taxon>
        <taxon>Streptomycetaceae</taxon>
        <taxon>Streptomyces</taxon>
    </lineage>
</organism>
<dbReference type="EMBL" id="BAAATA010000015">
    <property type="protein sequence ID" value="GAA2491560.1"/>
    <property type="molecule type" value="Genomic_DNA"/>
</dbReference>
<dbReference type="InterPro" id="IPR042226">
    <property type="entry name" value="eFR1_2_sf"/>
</dbReference>
<evidence type="ECO:0000313" key="1">
    <source>
        <dbReference type="EMBL" id="GAA2491560.1"/>
    </source>
</evidence>
<keyword evidence="2" id="KW-1185">Reference proteome</keyword>
<dbReference type="Pfam" id="PF18844">
    <property type="entry name" value="baeRF_family2"/>
    <property type="match status" value="1"/>
</dbReference>
<comment type="caution">
    <text evidence="1">The sequence shown here is derived from an EMBL/GenBank/DDBJ whole genome shotgun (WGS) entry which is preliminary data.</text>
</comment>
<keyword evidence="1" id="KW-0378">Hydrolase</keyword>
<gene>
    <name evidence="1" type="ORF">GCM10010406_29570</name>
</gene>
<sequence>MELGFLSPLFQQPGPWASVYLPPATATEDAAKQHELTVRSVCDDLAAQGADRDTCEALRQRLAGARAERAPGVAAFAAGGRVVLDLPLPTAPGRPAAHWAALPHTSPLLELMDDTPPCLIALVDRTGADFRLDAGTGSRPAGSVEGEDWPVHRTASASWSERHFQNSVENTWEQNAAGIARALHEAFTDSGAGAVVLAGDPRERREVYDKLPEEVRAVTVETEHGGRAPGSGTPRLDEEVERARHRLRGRRTEEILDRYRTGLGLHGEQAATVSGVPALVEAAQSHRIAALLISPHGSDLEREVWVGPDPDQLSTRRSDLQYLGETSPSPAPAGDALLRSAAVTGAEVLTVPEVREAPEGGLGALLRGTAPVSAQAR</sequence>
<name>A0ABP5Z4M1_9ACTN</name>
<protein>
    <submittedName>
        <fullName evidence="1">Vms1/Ankzf1 family peptidyl-tRNA hydrolase</fullName>
    </submittedName>
</protein>
<dbReference type="InterPro" id="IPR040701">
    <property type="entry name" value="Bact_RF_family2"/>
</dbReference>
<dbReference type="GO" id="GO:0016787">
    <property type="term" value="F:hydrolase activity"/>
    <property type="evidence" value="ECO:0007669"/>
    <property type="project" value="UniProtKB-KW"/>
</dbReference>
<proteinExistence type="predicted"/>
<dbReference type="Gene3D" id="3.30.420.60">
    <property type="entry name" value="eRF1 domain 2"/>
    <property type="match status" value="1"/>
</dbReference>